<dbReference type="eggNOG" id="arCOG00053">
    <property type="taxonomic scope" value="Archaea"/>
</dbReference>
<dbReference type="SUPFAM" id="SSF51366">
    <property type="entry name" value="Ribulose-phoshate binding barrel"/>
    <property type="match status" value="1"/>
</dbReference>
<dbReference type="PANTHER" id="PTHR35039">
    <property type="entry name" value="3-KETO-L-GULONATE-6-PHOSPHATE DECARBOXYLASE SGBH-RELATED"/>
    <property type="match status" value="1"/>
</dbReference>
<keyword evidence="5" id="KW-1185">Reference proteome</keyword>
<evidence type="ECO:0000256" key="2">
    <source>
        <dbReference type="ARBA" id="ARBA00023277"/>
    </source>
</evidence>
<evidence type="ECO:0000313" key="4">
    <source>
        <dbReference type="EMBL" id="EHP69336.1"/>
    </source>
</evidence>
<dbReference type="GO" id="GO:0006207">
    <property type="term" value="P:'de novo' pyrimidine nucleobase biosynthetic process"/>
    <property type="evidence" value="ECO:0007669"/>
    <property type="project" value="InterPro"/>
</dbReference>
<dbReference type="Pfam" id="PF00215">
    <property type="entry name" value="OMPdecase"/>
    <property type="match status" value="1"/>
</dbReference>
<evidence type="ECO:0000259" key="3">
    <source>
        <dbReference type="SMART" id="SM00934"/>
    </source>
</evidence>
<dbReference type="InterPro" id="IPR013785">
    <property type="entry name" value="Aldolase_TIM"/>
</dbReference>
<proteinExistence type="predicted"/>
<dbReference type="InterPro" id="IPR041710">
    <property type="entry name" value="HPS/KGPDC"/>
</dbReference>
<dbReference type="PANTHER" id="PTHR35039:SF3">
    <property type="entry name" value="3-KETO-L-GULONATE-6-PHOSPHATE DECARBOXYLASE SGBH-RELATED"/>
    <property type="match status" value="1"/>
</dbReference>
<dbReference type="GO" id="GO:0004590">
    <property type="term" value="F:orotidine-5'-phosphate decarboxylase activity"/>
    <property type="evidence" value="ECO:0007669"/>
    <property type="project" value="InterPro"/>
</dbReference>
<dbReference type="InterPro" id="IPR001754">
    <property type="entry name" value="OMPdeCOase_dom"/>
</dbReference>
<dbReference type="STRING" id="671065.MetMK1DRAFT_00020860"/>
<evidence type="ECO:0000256" key="1">
    <source>
        <dbReference type="ARBA" id="ARBA00023239"/>
    </source>
</evidence>
<protein>
    <submittedName>
        <fullName evidence="4">3-hexulose-6-phosphate synthase family protein</fullName>
    </submittedName>
</protein>
<gene>
    <name evidence="4" type="ORF">MetMK1DRAFT_00020860</name>
</gene>
<organism evidence="4 5">
    <name type="scientific">Metallosphaera yellowstonensis MK1</name>
    <dbReference type="NCBI Taxonomy" id="671065"/>
    <lineage>
        <taxon>Archaea</taxon>
        <taxon>Thermoproteota</taxon>
        <taxon>Thermoprotei</taxon>
        <taxon>Sulfolobales</taxon>
        <taxon>Sulfolobaceae</taxon>
        <taxon>Metallosphaera</taxon>
    </lineage>
</organism>
<dbReference type="GO" id="GO:0033982">
    <property type="term" value="F:3-dehydro-L-gulonate-6-phosphate decarboxylase activity"/>
    <property type="evidence" value="ECO:0007669"/>
    <property type="project" value="TreeGrafter"/>
</dbReference>
<name>H2C6A9_9CREN</name>
<dbReference type="Proteomes" id="UP000003980">
    <property type="component" value="Unassembled WGS sequence"/>
</dbReference>
<dbReference type="GO" id="GO:0019854">
    <property type="term" value="P:L-ascorbic acid catabolic process"/>
    <property type="evidence" value="ECO:0007669"/>
    <property type="project" value="TreeGrafter"/>
</dbReference>
<dbReference type="FunFam" id="3.20.20.70:FF:000022">
    <property type="entry name" value="3-keto-L-gulonate-6-phosphate decarboxylase UlaD"/>
    <property type="match status" value="1"/>
</dbReference>
<dbReference type="Gene3D" id="3.20.20.70">
    <property type="entry name" value="Aldolase class I"/>
    <property type="match status" value="1"/>
</dbReference>
<dbReference type="HOGENOM" id="CLU_081825_1_1_2"/>
<feature type="domain" description="Orotidine 5'-phosphate decarboxylase" evidence="3">
    <location>
        <begin position="17"/>
        <end position="218"/>
    </location>
</feature>
<dbReference type="SMART" id="SM00934">
    <property type="entry name" value="OMPdecase"/>
    <property type="match status" value="1"/>
</dbReference>
<keyword evidence="2" id="KW-0119">Carbohydrate metabolism</keyword>
<dbReference type="InterPro" id="IPR011060">
    <property type="entry name" value="RibuloseP-bd_barrel"/>
</dbReference>
<keyword evidence="1" id="KW-0456">Lyase</keyword>
<sequence length="232" mass="24846">MSLMRNEILERLRSGKHLQVALDFLEIRDALGVARQVADLGVILEAGTPLVKAEGIQGLLALRSLGDNIVVADTKTADAGDVEAEIAWRGKANIMTVLGAMDDSTVESAVRRARELGIVVQVDLIGVKDVVRRAEELLSLGVDIVGLHIGLDVQRKRGVTVADMREEIRYIGKKTILSVAGGLNPKSIAELMDLPVSIFVVGGAITRSQEPRKVAEEIVNILGRSTILASGD</sequence>
<accession>H2C6A9</accession>
<dbReference type="EMBL" id="JH597768">
    <property type="protein sequence ID" value="EHP69336.1"/>
    <property type="molecule type" value="Genomic_DNA"/>
</dbReference>
<reference evidence="4 5" key="1">
    <citation type="submission" date="2012-01" db="EMBL/GenBank/DDBJ databases">
        <title>Improved High-Quality Draft sequence of Metallosphaera yellowstonensis MK1.</title>
        <authorList>
            <consortium name="US DOE Joint Genome Institute"/>
            <person name="Lucas S."/>
            <person name="Han J."/>
            <person name="Cheng J.-F."/>
            <person name="Goodwin L."/>
            <person name="Pitluck S."/>
            <person name="Peters L."/>
            <person name="Teshima H."/>
            <person name="Detter J.C."/>
            <person name="Han C."/>
            <person name="Tapia R."/>
            <person name="Land M."/>
            <person name="Hauser L."/>
            <person name="Kyrpides N."/>
            <person name="Kozubal M."/>
            <person name="Macur R.E."/>
            <person name="Jay Z."/>
            <person name="Inskeep W."/>
            <person name="Woyke T."/>
        </authorList>
    </citation>
    <scope>NUCLEOTIDE SEQUENCE [LARGE SCALE GENOMIC DNA]</scope>
    <source>
        <strain evidence="4 5">MK1</strain>
    </source>
</reference>
<dbReference type="CDD" id="cd04726">
    <property type="entry name" value="KGPDC_HPS"/>
    <property type="match status" value="1"/>
</dbReference>
<dbReference type="AlphaFoldDB" id="H2C6A9"/>
<evidence type="ECO:0000313" key="5">
    <source>
        <dbReference type="Proteomes" id="UP000003980"/>
    </source>
</evidence>